<organism evidence="8 9">
    <name type="scientific">Artemia franciscana</name>
    <name type="common">Brine shrimp</name>
    <name type="synonym">Artemia sanfranciscana</name>
    <dbReference type="NCBI Taxonomy" id="6661"/>
    <lineage>
        <taxon>Eukaryota</taxon>
        <taxon>Metazoa</taxon>
        <taxon>Ecdysozoa</taxon>
        <taxon>Arthropoda</taxon>
        <taxon>Crustacea</taxon>
        <taxon>Branchiopoda</taxon>
        <taxon>Anostraca</taxon>
        <taxon>Artemiidae</taxon>
        <taxon>Artemia</taxon>
    </lineage>
</organism>
<keyword evidence="2" id="KW-0378">Hydrolase</keyword>
<dbReference type="Gene3D" id="3.60.110.10">
    <property type="entry name" value="Carbon-nitrogen hydrolase"/>
    <property type="match status" value="1"/>
</dbReference>
<dbReference type="PANTHER" id="PTHR23088:SF30">
    <property type="entry name" value="OMEGA-AMIDASE NIT2"/>
    <property type="match status" value="1"/>
</dbReference>
<comment type="caution">
    <text evidence="8">The sequence shown here is derived from an EMBL/GenBank/DDBJ whole genome shotgun (WGS) entry which is preliminary data.</text>
</comment>
<dbReference type="SUPFAM" id="SSF56317">
    <property type="entry name" value="Carbon-nitrogen hydrolase"/>
    <property type="match status" value="1"/>
</dbReference>
<name>A0AA88HU20_ARTSF</name>
<sequence>VSFCSFYSQDIFLLKKMNSFRFAAIQLASGADKALNLQRAANLVARAASDGAKVVSLPECFNSPYGAEYFKPYAEKIPEGESCRSLAKMAQENKIYLIGGSIPEADGDNLYNTCTIWGPNGDLIGKHRKVVHLFDIDVPGKIRFQESETLSPGSSYTTIDTPFCKIGVAICYDLRFAEMAKVYAQKGCKVLVYPGAFNMTTGPPHWELLLRARAVDNQVYVVGASPARCPTAHYVAWGHSAIVNPWGTIIAETDEKEGIAQADIDLNFLEDVRNQIPISKQKRLDMYETVEKFKKSS</sequence>
<proteinExistence type="inferred from homology"/>
<dbReference type="GO" id="GO:0050152">
    <property type="term" value="F:omega-amidase activity"/>
    <property type="evidence" value="ECO:0007669"/>
    <property type="project" value="UniProtKB-EC"/>
</dbReference>
<dbReference type="AlphaFoldDB" id="A0AA88HU20"/>
<dbReference type="CDD" id="cd07572">
    <property type="entry name" value="nit"/>
    <property type="match status" value="1"/>
</dbReference>
<evidence type="ECO:0000256" key="2">
    <source>
        <dbReference type="ARBA" id="ARBA00022801"/>
    </source>
</evidence>
<dbReference type="Pfam" id="PF00795">
    <property type="entry name" value="CN_hydrolase"/>
    <property type="match status" value="1"/>
</dbReference>
<evidence type="ECO:0000259" key="7">
    <source>
        <dbReference type="PROSITE" id="PS50263"/>
    </source>
</evidence>
<dbReference type="InterPro" id="IPR003010">
    <property type="entry name" value="C-N_Hydrolase"/>
</dbReference>
<feature type="domain" description="CN hydrolase" evidence="7">
    <location>
        <begin position="20"/>
        <end position="266"/>
    </location>
</feature>
<keyword evidence="9" id="KW-1185">Reference proteome</keyword>
<evidence type="ECO:0000313" key="9">
    <source>
        <dbReference type="Proteomes" id="UP001187531"/>
    </source>
</evidence>
<dbReference type="PROSITE" id="PS50263">
    <property type="entry name" value="CN_HYDROLASE"/>
    <property type="match status" value="1"/>
</dbReference>
<evidence type="ECO:0000256" key="3">
    <source>
        <dbReference type="ARBA" id="ARBA00036637"/>
    </source>
</evidence>
<evidence type="ECO:0000313" key="8">
    <source>
        <dbReference type="EMBL" id="KAK2710782.1"/>
    </source>
</evidence>
<dbReference type="GO" id="GO:0006528">
    <property type="term" value="P:asparagine metabolic process"/>
    <property type="evidence" value="ECO:0007669"/>
    <property type="project" value="TreeGrafter"/>
</dbReference>
<dbReference type="FunFam" id="3.60.110.10:FF:000002">
    <property type="entry name" value="Nitrilase family member 2"/>
    <property type="match status" value="1"/>
</dbReference>
<reference evidence="8" key="1">
    <citation type="submission" date="2023-07" db="EMBL/GenBank/DDBJ databases">
        <title>Chromosome-level genome assembly of Artemia franciscana.</title>
        <authorList>
            <person name="Jo E."/>
        </authorList>
    </citation>
    <scope>NUCLEOTIDE SEQUENCE</scope>
    <source>
        <tissue evidence="8">Whole body</tissue>
    </source>
</reference>
<dbReference type="Proteomes" id="UP001187531">
    <property type="component" value="Unassembled WGS sequence"/>
</dbReference>
<evidence type="ECO:0000256" key="1">
    <source>
        <dbReference type="ARBA" id="ARBA00010613"/>
    </source>
</evidence>
<accession>A0AA88HU20</accession>
<dbReference type="GO" id="GO:0006107">
    <property type="term" value="P:oxaloacetate metabolic process"/>
    <property type="evidence" value="ECO:0007669"/>
    <property type="project" value="TreeGrafter"/>
</dbReference>
<comment type="catalytic activity">
    <reaction evidence="3">
        <text>2-oxoglutaramate + H2O = 2-oxoglutarate + NH4(+)</text>
        <dbReference type="Rhea" id="RHEA:32963"/>
        <dbReference type="ChEBI" id="CHEBI:15377"/>
        <dbReference type="ChEBI" id="CHEBI:16769"/>
        <dbReference type="ChEBI" id="CHEBI:16810"/>
        <dbReference type="ChEBI" id="CHEBI:28938"/>
        <dbReference type="EC" id="3.5.1.3"/>
    </reaction>
    <physiologicalReaction direction="left-to-right" evidence="3">
        <dbReference type="Rhea" id="RHEA:32964"/>
    </physiologicalReaction>
</comment>
<evidence type="ECO:0000256" key="4">
    <source>
        <dbReference type="ARBA" id="ARBA00039118"/>
    </source>
</evidence>
<dbReference type="EC" id="3.5.1.3" evidence="4"/>
<evidence type="ECO:0000256" key="5">
    <source>
        <dbReference type="ARBA" id="ARBA00041576"/>
    </source>
</evidence>
<comment type="similarity">
    <text evidence="1">Belongs to the carbon-nitrogen hydrolase superfamily. NIT1/NIT2 family.</text>
</comment>
<protein>
    <recommendedName>
        <fullName evidence="4">omega-amidase</fullName>
        <ecNumber evidence="4">3.5.1.3</ecNumber>
    </recommendedName>
    <alternativeName>
        <fullName evidence="5">Nitrilase homolog 2</fullName>
    </alternativeName>
</protein>
<dbReference type="GO" id="GO:0005739">
    <property type="term" value="C:mitochondrion"/>
    <property type="evidence" value="ECO:0007669"/>
    <property type="project" value="TreeGrafter"/>
</dbReference>
<dbReference type="InterPro" id="IPR045254">
    <property type="entry name" value="Nit1/2_C-N_Hydrolase"/>
</dbReference>
<gene>
    <name evidence="8" type="ORF">QYM36_012084</name>
</gene>
<evidence type="ECO:0000256" key="6">
    <source>
        <dbReference type="ARBA" id="ARBA00048745"/>
    </source>
</evidence>
<dbReference type="InterPro" id="IPR036526">
    <property type="entry name" value="C-N_Hydrolase_sf"/>
</dbReference>
<dbReference type="EMBL" id="JAVRJZ010000016">
    <property type="protein sequence ID" value="KAK2710782.1"/>
    <property type="molecule type" value="Genomic_DNA"/>
</dbReference>
<comment type="catalytic activity">
    <reaction evidence="6">
        <text>2-oxosuccinamate + H2O = oxaloacetate + NH4(+)</text>
        <dbReference type="Rhea" id="RHEA:59412"/>
        <dbReference type="ChEBI" id="CHEBI:15377"/>
        <dbReference type="ChEBI" id="CHEBI:16452"/>
        <dbReference type="ChEBI" id="CHEBI:28938"/>
        <dbReference type="ChEBI" id="CHEBI:57735"/>
        <dbReference type="EC" id="3.5.1.3"/>
    </reaction>
    <physiologicalReaction direction="left-to-right" evidence="6">
        <dbReference type="Rhea" id="RHEA:59413"/>
    </physiologicalReaction>
</comment>
<dbReference type="PANTHER" id="PTHR23088">
    <property type="entry name" value="NITRILASE-RELATED"/>
    <property type="match status" value="1"/>
</dbReference>
<dbReference type="GO" id="GO:0006541">
    <property type="term" value="P:glutamine metabolic process"/>
    <property type="evidence" value="ECO:0007669"/>
    <property type="project" value="TreeGrafter"/>
</dbReference>
<feature type="non-terminal residue" evidence="8">
    <location>
        <position position="297"/>
    </location>
</feature>